<proteinExistence type="predicted"/>
<evidence type="ECO:0000256" key="2">
    <source>
        <dbReference type="ARBA" id="ARBA00022837"/>
    </source>
</evidence>
<dbReference type="EMBL" id="GBHO01040733">
    <property type="protein sequence ID" value="JAG02871.1"/>
    <property type="molecule type" value="Transcribed_RNA"/>
</dbReference>
<dbReference type="SUPFAM" id="SSF47473">
    <property type="entry name" value="EF-hand"/>
    <property type="match status" value="1"/>
</dbReference>
<dbReference type="GO" id="GO:0019722">
    <property type="term" value="P:calcium-mediated signaling"/>
    <property type="evidence" value="ECO:0007669"/>
    <property type="project" value="InterPro"/>
</dbReference>
<dbReference type="PROSITE" id="PS00018">
    <property type="entry name" value="EF_HAND_1"/>
    <property type="match status" value="1"/>
</dbReference>
<dbReference type="PANTHER" id="PTHR23056:SF110">
    <property type="entry name" value="CALMODULIN"/>
    <property type="match status" value="1"/>
</dbReference>
<dbReference type="InterPro" id="IPR011992">
    <property type="entry name" value="EF-hand-dom_pair"/>
</dbReference>
<organism evidence="4">
    <name type="scientific">Lygus hesperus</name>
    <name type="common">Western plant bug</name>
    <dbReference type="NCBI Taxonomy" id="30085"/>
    <lineage>
        <taxon>Eukaryota</taxon>
        <taxon>Metazoa</taxon>
        <taxon>Ecdysozoa</taxon>
        <taxon>Arthropoda</taxon>
        <taxon>Hexapoda</taxon>
        <taxon>Insecta</taxon>
        <taxon>Pterygota</taxon>
        <taxon>Neoptera</taxon>
        <taxon>Paraneoptera</taxon>
        <taxon>Hemiptera</taxon>
        <taxon>Heteroptera</taxon>
        <taxon>Panheteroptera</taxon>
        <taxon>Cimicomorpha</taxon>
        <taxon>Miridae</taxon>
        <taxon>Mirini</taxon>
        <taxon>Lygus</taxon>
    </lineage>
</organism>
<reference evidence="5" key="3">
    <citation type="journal article" date="2016" name="Gigascience">
        <title>De novo construction of an expanded transcriptome assembly for the western tarnished plant bug, Lygus hesperus.</title>
        <authorList>
            <person name="Tassone E.E."/>
            <person name="Geib S.M."/>
            <person name="Hall B."/>
            <person name="Fabrick J.A."/>
            <person name="Brent C.S."/>
            <person name="Hull J.J."/>
        </authorList>
    </citation>
    <scope>NUCLEOTIDE SEQUENCE</scope>
</reference>
<evidence type="ECO:0000313" key="5">
    <source>
        <dbReference type="EMBL" id="JAQ15987.1"/>
    </source>
</evidence>
<protein>
    <submittedName>
        <fullName evidence="4">Calcineurin B-like protein 4</fullName>
    </submittedName>
</protein>
<feature type="domain" description="EF-hand" evidence="3">
    <location>
        <begin position="26"/>
        <end position="61"/>
    </location>
</feature>
<dbReference type="PROSITE" id="PS50222">
    <property type="entry name" value="EF_HAND_2"/>
    <property type="match status" value="1"/>
</dbReference>
<reference evidence="4" key="1">
    <citation type="journal article" date="2014" name="PLoS ONE">
        <title>Transcriptome-Based Identification of ABC Transporters in the Western Tarnished Plant Bug Lygus hesperus.</title>
        <authorList>
            <person name="Hull J.J."/>
            <person name="Chaney K."/>
            <person name="Geib S.M."/>
            <person name="Fabrick J.A."/>
            <person name="Brent C.S."/>
            <person name="Walsh D."/>
            <person name="Lavine L.C."/>
        </authorList>
    </citation>
    <scope>NUCLEOTIDE SEQUENCE</scope>
</reference>
<evidence type="ECO:0000313" key="4">
    <source>
        <dbReference type="EMBL" id="JAG02871.1"/>
    </source>
</evidence>
<dbReference type="InterPro" id="IPR045198">
    <property type="entry name" value="CNBL1-10"/>
</dbReference>
<reference evidence="4" key="2">
    <citation type="submission" date="2014-07" db="EMBL/GenBank/DDBJ databases">
        <authorList>
            <person name="Hull J."/>
        </authorList>
    </citation>
    <scope>NUCLEOTIDE SEQUENCE</scope>
</reference>
<dbReference type="GO" id="GO:0019900">
    <property type="term" value="F:kinase binding"/>
    <property type="evidence" value="ECO:0007669"/>
    <property type="project" value="InterPro"/>
</dbReference>
<keyword evidence="2" id="KW-0106">Calcium</keyword>
<name>A0A0A9W639_LYGHE</name>
<accession>A0A0A9W639</accession>
<dbReference type="Gene3D" id="1.10.238.10">
    <property type="entry name" value="EF-hand"/>
    <property type="match status" value="1"/>
</dbReference>
<dbReference type="SMART" id="SM00054">
    <property type="entry name" value="EFh"/>
    <property type="match status" value="2"/>
</dbReference>
<dbReference type="InterPro" id="IPR018247">
    <property type="entry name" value="EF_Hand_1_Ca_BS"/>
</dbReference>
<keyword evidence="1" id="KW-0677">Repeat</keyword>
<dbReference type="PANTHER" id="PTHR23056">
    <property type="entry name" value="CALCINEURIN B"/>
    <property type="match status" value="1"/>
</dbReference>
<sequence>MDITRSGQINFRTWVLMLSSLSPEAHPDEKVAFAFSLYDSNDDGYIDKSDIVNLLTSSITDLSVDDVRVLINRSFELADYDKDSRINVADYKLLVKSSESFFSAFTIDITDVLMQYSVISQEEALQRIHN</sequence>
<dbReference type="AlphaFoldDB" id="A0A0A9W639"/>
<evidence type="ECO:0000256" key="1">
    <source>
        <dbReference type="ARBA" id="ARBA00022737"/>
    </source>
</evidence>
<dbReference type="Pfam" id="PF13499">
    <property type="entry name" value="EF-hand_7"/>
    <property type="match status" value="1"/>
</dbReference>
<dbReference type="GO" id="GO:0005509">
    <property type="term" value="F:calcium ion binding"/>
    <property type="evidence" value="ECO:0007669"/>
    <property type="project" value="InterPro"/>
</dbReference>
<gene>
    <name evidence="4" type="primary">CBL4_1</name>
    <name evidence="5" type="synonym">CBL4_2</name>
    <name evidence="4" type="ORF">CM83_14544</name>
    <name evidence="5" type="ORF">g.15473</name>
</gene>
<dbReference type="InterPro" id="IPR002048">
    <property type="entry name" value="EF_hand_dom"/>
</dbReference>
<evidence type="ECO:0000259" key="3">
    <source>
        <dbReference type="PROSITE" id="PS50222"/>
    </source>
</evidence>
<dbReference type="EMBL" id="GDHC01002642">
    <property type="protein sequence ID" value="JAQ15987.1"/>
    <property type="molecule type" value="Transcribed_RNA"/>
</dbReference>